<evidence type="ECO:0000313" key="2">
    <source>
        <dbReference type="Proteomes" id="UP001172386"/>
    </source>
</evidence>
<name>A0ACC3AE08_9EURO</name>
<reference evidence="1" key="1">
    <citation type="submission" date="2022-10" db="EMBL/GenBank/DDBJ databases">
        <title>Culturing micro-colonial fungi from biological soil crusts in the Mojave desert and describing Neophaeococcomyces mojavensis, and introducing the new genera and species Taxawa tesnikishii.</title>
        <authorList>
            <person name="Kurbessoian T."/>
            <person name="Stajich J.E."/>
        </authorList>
    </citation>
    <scope>NUCLEOTIDE SEQUENCE</scope>
    <source>
        <strain evidence="1">JES_112</strain>
    </source>
</reference>
<dbReference type="EMBL" id="JAPDRQ010000031">
    <property type="protein sequence ID" value="KAJ9660456.1"/>
    <property type="molecule type" value="Genomic_DNA"/>
</dbReference>
<dbReference type="Proteomes" id="UP001172386">
    <property type="component" value="Unassembled WGS sequence"/>
</dbReference>
<proteinExistence type="predicted"/>
<accession>A0ACC3AE08</accession>
<comment type="caution">
    <text evidence="1">The sequence shown here is derived from an EMBL/GenBank/DDBJ whole genome shotgun (WGS) entry which is preliminary data.</text>
</comment>
<protein>
    <submittedName>
        <fullName evidence="1">Uncharacterized protein</fullName>
    </submittedName>
</protein>
<gene>
    <name evidence="1" type="ORF">H2198_002574</name>
</gene>
<keyword evidence="2" id="KW-1185">Reference proteome</keyword>
<organism evidence="1 2">
    <name type="scientific">Neophaeococcomyces mojaviensis</name>
    <dbReference type="NCBI Taxonomy" id="3383035"/>
    <lineage>
        <taxon>Eukaryota</taxon>
        <taxon>Fungi</taxon>
        <taxon>Dikarya</taxon>
        <taxon>Ascomycota</taxon>
        <taxon>Pezizomycotina</taxon>
        <taxon>Eurotiomycetes</taxon>
        <taxon>Chaetothyriomycetidae</taxon>
        <taxon>Chaetothyriales</taxon>
        <taxon>Chaetothyriales incertae sedis</taxon>
        <taxon>Neophaeococcomyces</taxon>
    </lineage>
</organism>
<sequence length="935" mass="105851">MSALQRQAELGSHGHTYGDTTVHGGNVHLGDQHYHLPLPENISIVDHHAKLLDSLRYDDINTRVNSIADAEFRTFSWLLGDDLLGGENDHMSDSGRESYDDDRNDSKLRSTENNSEGPDNEDAGGDSNHRPLDTKNQDKEDEIATRKREARDSFVSWLQSGQGIYLIQGKAGSGKSTLMKFIADHPRTKELLPQAQSSRKPLVVSHYFWLAGSNLQRSYKGFLASLTHQLLVQATYVQNKQALQQANLYTKRAFQDWSEKELFNLLLACFQNIHTTLLLMVDALDEFDQDDNCLRLLSCLDQFKKHENVKICVSSRPTSWLDHRFHGCEQLRLQDLTSADIRAYAQGILEKDFTLYSLESPNIDDLLRLICEKAEGVFLWVCYALHAISQGLDALDDTETLEQRLLDLPTGMEELYRHMWLRHQQGNKKHIAESARYLLCGQILPLDLFNFMIIVNGECRQKYLSDLEPLKEDVLEAKLQAMAKKLMVRTAGLFHCQRDTRRVGYLHRTVHDFLWETEFGISLVHRHEGDLKELYRNQIHANIAHILQFGLKESVESNDNLSLIKRSCNIVVHNLGQDIEVMTNIDETMCRMVSKKFGGMIVHNWLAKLLSQKDLSNVIDFAGLAAIHGAFEYVKLLLQKTAYSSNYKTYIMRCALIASNNHRKLPEAIKFILWLMETGVDLLVPATDYIPIRGFTLSSIGVLFADLLDLFCYLTQSHSYSEESNEVRDSQFKEKLKLMSHFLSHTPASTTVASAVFCSIICLQYDPVNPALCEHRGCHTTISNAITLDPVMEGIRHGGGETSSIIFAEVYVHQAVRAMKLQVGSIDREEKMPIDPSDCVAKIILAATSSQKVVLPDEKVIGLASQLFQLIVGGLLEQNSKWQETVNRLIIETDTACRDLEQRDFWSTLEECGLFKGSSDYYDDNGDGDGDQGPS</sequence>
<evidence type="ECO:0000313" key="1">
    <source>
        <dbReference type="EMBL" id="KAJ9660456.1"/>
    </source>
</evidence>